<dbReference type="Proteomes" id="UP001550535">
    <property type="component" value="Unassembled WGS sequence"/>
</dbReference>
<comment type="caution">
    <text evidence="4">The sequence shown here is derived from an EMBL/GenBank/DDBJ whole genome shotgun (WGS) entry which is preliminary data.</text>
</comment>
<reference evidence="4 5" key="1">
    <citation type="submission" date="2024-06" db="EMBL/GenBank/DDBJ databases">
        <title>The Natural Products Discovery Center: Release of the First 8490 Sequenced Strains for Exploring Actinobacteria Biosynthetic Diversity.</title>
        <authorList>
            <person name="Kalkreuter E."/>
            <person name="Kautsar S.A."/>
            <person name="Yang D."/>
            <person name="Bader C.D."/>
            <person name="Teijaro C.N."/>
            <person name="Fluegel L."/>
            <person name="Davis C.M."/>
            <person name="Simpson J.R."/>
            <person name="Lauterbach L."/>
            <person name="Steele A.D."/>
            <person name="Gui C."/>
            <person name="Meng S."/>
            <person name="Li G."/>
            <person name="Viehrig K."/>
            <person name="Ye F."/>
            <person name="Su P."/>
            <person name="Kiefer A.F."/>
            <person name="Nichols A."/>
            <person name="Cepeda A.J."/>
            <person name="Yan W."/>
            <person name="Fan B."/>
            <person name="Jiang Y."/>
            <person name="Adhikari A."/>
            <person name="Zheng C.-J."/>
            <person name="Schuster L."/>
            <person name="Cowan T.M."/>
            <person name="Smanski M.J."/>
            <person name="Chevrette M.G."/>
            <person name="De Carvalho L.P.S."/>
            <person name="Shen B."/>
        </authorList>
    </citation>
    <scope>NUCLEOTIDE SEQUENCE [LARGE SCALE GENOMIC DNA]</scope>
    <source>
        <strain evidence="4 5">NPDC019434</strain>
    </source>
</reference>
<dbReference type="SUPFAM" id="SSF54593">
    <property type="entry name" value="Glyoxalase/Bleomycin resistance protein/Dihydroxybiphenyl dioxygenase"/>
    <property type="match status" value="1"/>
</dbReference>
<dbReference type="InterPro" id="IPR029068">
    <property type="entry name" value="Glyas_Bleomycin-R_OHBP_Dase"/>
</dbReference>
<keyword evidence="5" id="KW-1185">Reference proteome</keyword>
<dbReference type="EMBL" id="JBEYBR010000013">
    <property type="protein sequence ID" value="MEU2121669.1"/>
    <property type="molecule type" value="Genomic_DNA"/>
</dbReference>
<accession>A0ABV2X742</accession>
<dbReference type="RefSeq" id="WP_357990491.1">
    <property type="nucleotide sequence ID" value="NZ_JBEYBR010000013.1"/>
</dbReference>
<evidence type="ECO:0000313" key="4">
    <source>
        <dbReference type="EMBL" id="MEU2121669.1"/>
    </source>
</evidence>
<dbReference type="PROSITE" id="PS51819">
    <property type="entry name" value="VOC"/>
    <property type="match status" value="1"/>
</dbReference>
<evidence type="ECO:0000256" key="2">
    <source>
        <dbReference type="ARBA" id="ARBA00022723"/>
    </source>
</evidence>
<dbReference type="GO" id="GO:0004493">
    <property type="term" value="F:methylmalonyl-CoA epimerase activity"/>
    <property type="evidence" value="ECO:0007669"/>
    <property type="project" value="UniProtKB-EC"/>
</dbReference>
<keyword evidence="2" id="KW-0479">Metal-binding</keyword>
<dbReference type="Pfam" id="PF13669">
    <property type="entry name" value="Glyoxalase_4"/>
    <property type="match status" value="1"/>
</dbReference>
<gene>
    <name evidence="4" type="primary">mce</name>
    <name evidence="4" type="ORF">ABZ507_07495</name>
</gene>
<comment type="similarity">
    <text evidence="1">Belongs to the methylmalonyl-CoA epimerase family.</text>
</comment>
<keyword evidence="4" id="KW-0413">Isomerase</keyword>
<dbReference type="InterPro" id="IPR017515">
    <property type="entry name" value="MeMalonyl-CoA_epimerase"/>
</dbReference>
<dbReference type="PANTHER" id="PTHR43048">
    <property type="entry name" value="METHYLMALONYL-COA EPIMERASE"/>
    <property type="match status" value="1"/>
</dbReference>
<dbReference type="PANTHER" id="PTHR43048:SF3">
    <property type="entry name" value="METHYLMALONYL-COA EPIMERASE, MITOCHONDRIAL"/>
    <property type="match status" value="1"/>
</dbReference>
<dbReference type="InterPro" id="IPR037523">
    <property type="entry name" value="VOC_core"/>
</dbReference>
<protein>
    <submittedName>
        <fullName evidence="4">Methylmalonyl-CoA epimerase</fullName>
        <ecNumber evidence="4">5.1.99.1</ecNumber>
    </submittedName>
</protein>
<name>A0ABV2X742_9NOCA</name>
<dbReference type="NCBIfam" id="TIGR03081">
    <property type="entry name" value="metmalonyl_epim"/>
    <property type="match status" value="1"/>
</dbReference>
<evidence type="ECO:0000256" key="1">
    <source>
        <dbReference type="ARBA" id="ARBA00009308"/>
    </source>
</evidence>
<evidence type="ECO:0000313" key="5">
    <source>
        <dbReference type="Proteomes" id="UP001550535"/>
    </source>
</evidence>
<proteinExistence type="inferred from homology"/>
<dbReference type="EC" id="5.1.99.1" evidence="4"/>
<dbReference type="CDD" id="cd07249">
    <property type="entry name" value="MMCE"/>
    <property type="match status" value="1"/>
</dbReference>
<feature type="domain" description="VOC" evidence="3">
    <location>
        <begin position="4"/>
        <end position="138"/>
    </location>
</feature>
<organism evidence="4 5">
    <name type="scientific">Nocardia niwae</name>
    <dbReference type="NCBI Taxonomy" id="626084"/>
    <lineage>
        <taxon>Bacteria</taxon>
        <taxon>Bacillati</taxon>
        <taxon>Actinomycetota</taxon>
        <taxon>Actinomycetes</taxon>
        <taxon>Mycobacteriales</taxon>
        <taxon>Nocardiaceae</taxon>
        <taxon>Nocardia</taxon>
    </lineage>
</organism>
<dbReference type="InterPro" id="IPR051785">
    <property type="entry name" value="MMCE/EMCE_epimerase"/>
</dbReference>
<evidence type="ECO:0000259" key="3">
    <source>
        <dbReference type="PROSITE" id="PS51819"/>
    </source>
</evidence>
<sequence length="140" mass="15243">MFTRVDHVGIACRDLDAAVRFYRSVHGLEVCDRQINNDQGVEEAMLRVNGTDDGAETYVQLLVPTRPDSPVAKFLNSRGEGVHHIAFGCPDVDRAAADLQAMGMNVLFLPPRPASMGSRATFLHPHQCGGVLTEIVTKKG</sequence>
<dbReference type="Gene3D" id="3.10.180.10">
    <property type="entry name" value="2,3-Dihydroxybiphenyl 1,2-Dioxygenase, domain 1"/>
    <property type="match status" value="1"/>
</dbReference>